<organism evidence="2 3">
    <name type="scientific">Grifola frondosa</name>
    <name type="common">Maitake</name>
    <name type="synonym">Polyporus frondosus</name>
    <dbReference type="NCBI Taxonomy" id="5627"/>
    <lineage>
        <taxon>Eukaryota</taxon>
        <taxon>Fungi</taxon>
        <taxon>Dikarya</taxon>
        <taxon>Basidiomycota</taxon>
        <taxon>Agaricomycotina</taxon>
        <taxon>Agaricomycetes</taxon>
        <taxon>Polyporales</taxon>
        <taxon>Grifolaceae</taxon>
        <taxon>Grifola</taxon>
    </lineage>
</organism>
<keyword evidence="1" id="KW-0812">Transmembrane</keyword>
<dbReference type="AlphaFoldDB" id="A0A1C7LSN1"/>
<accession>A0A1C7LSN1</accession>
<evidence type="ECO:0000313" key="2">
    <source>
        <dbReference type="EMBL" id="OBZ67682.1"/>
    </source>
</evidence>
<dbReference type="EMBL" id="LUGG01000023">
    <property type="protein sequence ID" value="OBZ67682.1"/>
    <property type="molecule type" value="Genomic_DNA"/>
</dbReference>
<sequence length="169" mass="18802">MVLITLTVLASAGFLIYAVIEPDGAVWNTLLGGCFITKTSSSKIEMSFAFACEFLLAVLMLIGIWLRKGSGRLWQLIYHQGLTWFFIALTFYVPVVVLKGLNLSDAMNMMLDVPLCLAMSICATRMHRGLYEYTHPDEAIRRYRGKYDSVAHSIADTNSVKATPIVEAV</sequence>
<reference evidence="2 3" key="1">
    <citation type="submission" date="2016-03" db="EMBL/GenBank/DDBJ databases">
        <title>Whole genome sequencing of Grifola frondosa 9006-11.</title>
        <authorList>
            <person name="Min B."/>
            <person name="Park H."/>
            <person name="Kim J.-G."/>
            <person name="Cho H."/>
            <person name="Oh Y.-L."/>
            <person name="Kong W.-S."/>
            <person name="Choi I.-G."/>
        </authorList>
    </citation>
    <scope>NUCLEOTIDE SEQUENCE [LARGE SCALE GENOMIC DNA]</scope>
    <source>
        <strain evidence="2 3">9006-11</strain>
    </source>
</reference>
<protein>
    <submittedName>
        <fullName evidence="2">Uncharacterized protein</fullName>
    </submittedName>
</protein>
<feature type="transmembrane region" description="Helical" evidence="1">
    <location>
        <begin position="48"/>
        <end position="66"/>
    </location>
</feature>
<keyword evidence="1" id="KW-0472">Membrane</keyword>
<dbReference type="Proteomes" id="UP000092993">
    <property type="component" value="Unassembled WGS sequence"/>
</dbReference>
<evidence type="ECO:0000313" key="3">
    <source>
        <dbReference type="Proteomes" id="UP000092993"/>
    </source>
</evidence>
<proteinExistence type="predicted"/>
<gene>
    <name evidence="2" type="ORF">A0H81_12356</name>
</gene>
<keyword evidence="1" id="KW-1133">Transmembrane helix</keyword>
<evidence type="ECO:0000256" key="1">
    <source>
        <dbReference type="SAM" id="Phobius"/>
    </source>
</evidence>
<name>A0A1C7LSN1_GRIFR</name>
<keyword evidence="3" id="KW-1185">Reference proteome</keyword>
<comment type="caution">
    <text evidence="2">The sequence shown here is derived from an EMBL/GenBank/DDBJ whole genome shotgun (WGS) entry which is preliminary data.</text>
</comment>
<dbReference type="OrthoDB" id="2802652at2759"/>
<feature type="transmembrane region" description="Helical" evidence="1">
    <location>
        <begin position="73"/>
        <end position="94"/>
    </location>
</feature>